<sequence length="173" mass="19817">MDVVSILQVVGYKNSRKTTLIDNWVKELVSTDKVVSVIKHHGHANGLNLPNSETDSMKFFLSGATCSIAVDDQTIQMHQAKNSWTLQQLVQIAKISEPEVIFIEGYKQEHYEKVVILRDSKDWETLQYLTNIVCVIVHGDLKIENYPMIHIENTVLLKEWLIDWIGGDKLEII</sequence>
<name>A0A9X3L6Q1_9BACI</name>
<dbReference type="InterPro" id="IPR004435">
    <property type="entry name" value="MobB_dom"/>
</dbReference>
<evidence type="ECO:0000313" key="2">
    <source>
        <dbReference type="EMBL" id="MCZ8532403.1"/>
    </source>
</evidence>
<comment type="caution">
    <text evidence="2">The sequence shown here is derived from an EMBL/GenBank/DDBJ whole genome shotgun (WGS) entry which is preliminary data.</text>
</comment>
<reference evidence="2" key="1">
    <citation type="submission" date="2022-05" db="EMBL/GenBank/DDBJ databases">
        <authorList>
            <person name="Colautti A."/>
            <person name="Iacumin L."/>
        </authorList>
    </citation>
    <scope>NUCLEOTIDE SEQUENCE</scope>
    <source>
        <strain evidence="2">DSM 30747</strain>
    </source>
</reference>
<dbReference type="Proteomes" id="UP001152172">
    <property type="component" value="Unassembled WGS sequence"/>
</dbReference>
<dbReference type="NCBIfam" id="TIGR00176">
    <property type="entry name" value="mobB"/>
    <property type="match status" value="1"/>
</dbReference>
<proteinExistence type="predicted"/>
<dbReference type="AlphaFoldDB" id="A0A9X3L6Q1"/>
<dbReference type="Pfam" id="PF03205">
    <property type="entry name" value="MobB"/>
    <property type="match status" value="1"/>
</dbReference>
<dbReference type="InterPro" id="IPR027417">
    <property type="entry name" value="P-loop_NTPase"/>
</dbReference>
<organism evidence="2 3">
    <name type="scientific">Psychrobacillus psychrodurans</name>
    <dbReference type="NCBI Taxonomy" id="126157"/>
    <lineage>
        <taxon>Bacteria</taxon>
        <taxon>Bacillati</taxon>
        <taxon>Bacillota</taxon>
        <taxon>Bacilli</taxon>
        <taxon>Bacillales</taxon>
        <taxon>Bacillaceae</taxon>
        <taxon>Psychrobacillus</taxon>
    </lineage>
</organism>
<dbReference type="PANTHER" id="PTHR40072">
    <property type="entry name" value="MOLYBDOPTERIN-GUANINE DINUCLEOTIDE BIOSYNTHESIS ADAPTER PROTEIN-RELATED"/>
    <property type="match status" value="1"/>
</dbReference>
<dbReference type="InterPro" id="IPR052539">
    <property type="entry name" value="MGD_biosynthesis_adapter"/>
</dbReference>
<evidence type="ECO:0000259" key="1">
    <source>
        <dbReference type="Pfam" id="PF03205"/>
    </source>
</evidence>
<accession>A0A9X3L6Q1</accession>
<dbReference type="RefSeq" id="WP_269920975.1">
    <property type="nucleotide sequence ID" value="NZ_JAMKBI010000002.1"/>
</dbReference>
<dbReference type="Gene3D" id="3.40.50.300">
    <property type="entry name" value="P-loop containing nucleotide triphosphate hydrolases"/>
    <property type="match status" value="1"/>
</dbReference>
<dbReference type="GO" id="GO:0005525">
    <property type="term" value="F:GTP binding"/>
    <property type="evidence" value="ECO:0007669"/>
    <property type="project" value="InterPro"/>
</dbReference>
<evidence type="ECO:0000313" key="3">
    <source>
        <dbReference type="Proteomes" id="UP001152172"/>
    </source>
</evidence>
<keyword evidence="3" id="KW-1185">Reference proteome</keyword>
<feature type="domain" description="Molybdopterin-guanine dinucleotide biosynthesis protein B (MobB)" evidence="1">
    <location>
        <begin position="6"/>
        <end position="136"/>
    </location>
</feature>
<dbReference type="EMBL" id="JAMKBI010000002">
    <property type="protein sequence ID" value="MCZ8532403.1"/>
    <property type="molecule type" value="Genomic_DNA"/>
</dbReference>
<gene>
    <name evidence="2" type="primary">mobB</name>
    <name evidence="2" type="ORF">M9R61_03440</name>
</gene>
<dbReference type="GO" id="GO:0006777">
    <property type="term" value="P:Mo-molybdopterin cofactor biosynthetic process"/>
    <property type="evidence" value="ECO:0007669"/>
    <property type="project" value="InterPro"/>
</dbReference>
<protein>
    <submittedName>
        <fullName evidence="2">Molybdopterin-guanine dinucleotide biosynthesis protein B</fullName>
    </submittedName>
</protein>
<dbReference type="PANTHER" id="PTHR40072:SF1">
    <property type="entry name" value="MOLYBDOPTERIN-GUANINE DINUCLEOTIDE BIOSYNTHESIS ADAPTER PROTEIN"/>
    <property type="match status" value="1"/>
</dbReference>
<dbReference type="SUPFAM" id="SSF52540">
    <property type="entry name" value="P-loop containing nucleoside triphosphate hydrolases"/>
    <property type="match status" value="1"/>
</dbReference>